<dbReference type="GeneID" id="93117849"/>
<dbReference type="OrthoDB" id="1041092at2"/>
<name>I8Y871_9BACE</name>
<keyword evidence="3" id="KW-1185">Reference proteome</keyword>
<protein>
    <recommendedName>
        <fullName evidence="4">DUF5074 domain-containing protein</fullName>
    </recommendedName>
</protein>
<evidence type="ECO:0000313" key="3">
    <source>
        <dbReference type="Proteomes" id="UP000005150"/>
    </source>
</evidence>
<dbReference type="SUPFAM" id="SSF63825">
    <property type="entry name" value="YWTD domain"/>
    <property type="match status" value="1"/>
</dbReference>
<evidence type="ECO:0000313" key="2">
    <source>
        <dbReference type="EMBL" id="EIY58552.1"/>
    </source>
</evidence>
<dbReference type="Proteomes" id="UP000005150">
    <property type="component" value="Unassembled WGS sequence"/>
</dbReference>
<dbReference type="AlphaFoldDB" id="I8Y871"/>
<proteinExistence type="predicted"/>
<dbReference type="InterPro" id="IPR031815">
    <property type="entry name" value="DUF5074"/>
</dbReference>
<feature type="signal peptide" evidence="1">
    <location>
        <begin position="1"/>
        <end position="24"/>
    </location>
</feature>
<dbReference type="InterPro" id="IPR015943">
    <property type="entry name" value="WD40/YVTN_repeat-like_dom_sf"/>
</dbReference>
<organism evidence="2 3">
    <name type="scientific">Bacteroides salyersiae CL02T12C01</name>
    <dbReference type="NCBI Taxonomy" id="997887"/>
    <lineage>
        <taxon>Bacteria</taxon>
        <taxon>Pseudomonadati</taxon>
        <taxon>Bacteroidota</taxon>
        <taxon>Bacteroidia</taxon>
        <taxon>Bacteroidales</taxon>
        <taxon>Bacteroidaceae</taxon>
        <taxon>Bacteroides</taxon>
    </lineage>
</organism>
<comment type="caution">
    <text evidence="2">The sequence shown here is derived from an EMBL/GenBank/DDBJ whole genome shotgun (WGS) entry which is preliminary data.</text>
</comment>
<dbReference type="RefSeq" id="WP_007481777.1">
    <property type="nucleotide sequence ID" value="NZ_JH724309.1"/>
</dbReference>
<dbReference type="HOGENOM" id="CLU_010906_0_0_10"/>
<keyword evidence="1" id="KW-0732">Signal</keyword>
<dbReference type="Gene3D" id="2.130.10.10">
    <property type="entry name" value="YVTN repeat-like/Quinoprotein amine dehydrogenase"/>
    <property type="match status" value="1"/>
</dbReference>
<gene>
    <name evidence="2" type="ORF">HMPREF1071_03697</name>
</gene>
<evidence type="ECO:0008006" key="4">
    <source>
        <dbReference type="Google" id="ProtNLM"/>
    </source>
</evidence>
<feature type="chain" id="PRO_5003717061" description="DUF5074 domain-containing protein" evidence="1">
    <location>
        <begin position="25"/>
        <end position="358"/>
    </location>
</feature>
<evidence type="ECO:0000256" key="1">
    <source>
        <dbReference type="SAM" id="SignalP"/>
    </source>
</evidence>
<sequence>MRKLNSFFSRLCMVMLLALPMVFASCEDDEDSGNMVQDHSFYVVNEGQGNGSICFYDNDGIWHNNIYQENNPGEKLGVTSTTAVFYNGKVYIVSKDNPCLVEADAATFKKTSSITKAVIDDNQAYNFAVINNTTGLIATGRGAYKTAINPLPAEGTKADKIIDGFCRDIYVSGDYLFVIVDNTVKAYKSNDFSYIKDLGTANTGFAKAKDGSLWAANENQLVKINIKDLTFEIIDLPEGYTVNYNSAAYTPTCLCASISENALYFVQKDGWTPKKAYKYDIDNNLVTELVSDPNGYMFYGAGLTVNPKNGYVYATLIKGYGQDALSNTIIIVNGETKETVETIDYSGSFWFPSQIVFK</sequence>
<reference evidence="2 3" key="1">
    <citation type="submission" date="2012-02" db="EMBL/GenBank/DDBJ databases">
        <title>The Genome Sequence of Bacteroides salyersiae CL02T12C01.</title>
        <authorList>
            <consortium name="The Broad Institute Genome Sequencing Platform"/>
            <person name="Earl A."/>
            <person name="Ward D."/>
            <person name="Feldgarden M."/>
            <person name="Gevers D."/>
            <person name="Zitomersky N.L."/>
            <person name="Coyne M.J."/>
            <person name="Comstock L.E."/>
            <person name="Young S.K."/>
            <person name="Zeng Q."/>
            <person name="Gargeya S."/>
            <person name="Fitzgerald M."/>
            <person name="Haas B."/>
            <person name="Abouelleil A."/>
            <person name="Alvarado L."/>
            <person name="Arachchi H.M."/>
            <person name="Berlin A."/>
            <person name="Chapman S.B."/>
            <person name="Gearin G."/>
            <person name="Goldberg J."/>
            <person name="Griggs A."/>
            <person name="Gujja S."/>
            <person name="Hansen M."/>
            <person name="Heiman D."/>
            <person name="Howarth C."/>
            <person name="Larimer J."/>
            <person name="Lui A."/>
            <person name="MacDonald P.J.P."/>
            <person name="McCowen C."/>
            <person name="Montmayeur A."/>
            <person name="Murphy C."/>
            <person name="Neiman D."/>
            <person name="Pearson M."/>
            <person name="Priest M."/>
            <person name="Roberts A."/>
            <person name="Saif S."/>
            <person name="Shea T."/>
            <person name="Sisk P."/>
            <person name="Stolte C."/>
            <person name="Sykes S."/>
            <person name="Wortman J."/>
            <person name="Nusbaum C."/>
            <person name="Birren B."/>
        </authorList>
    </citation>
    <scope>NUCLEOTIDE SEQUENCE [LARGE SCALE GENOMIC DNA]</scope>
    <source>
        <strain evidence="2 3">CL02T12C01</strain>
    </source>
</reference>
<dbReference type="Pfam" id="PF16819">
    <property type="entry name" value="DUF5074"/>
    <property type="match status" value="1"/>
</dbReference>
<dbReference type="PATRIC" id="fig|997887.3.peg.3843"/>
<accession>I8Y871</accession>
<dbReference type="EMBL" id="AGXV01000043">
    <property type="protein sequence ID" value="EIY58552.1"/>
    <property type="molecule type" value="Genomic_DNA"/>
</dbReference>
<dbReference type="PROSITE" id="PS51257">
    <property type="entry name" value="PROKAR_LIPOPROTEIN"/>
    <property type="match status" value="1"/>
</dbReference>